<dbReference type="GO" id="GO:0008061">
    <property type="term" value="F:chitin binding"/>
    <property type="evidence" value="ECO:0007669"/>
    <property type="project" value="InterPro"/>
</dbReference>
<feature type="domain" description="Chitin-binding type-2" evidence="1">
    <location>
        <begin position="104"/>
        <end position="135"/>
    </location>
</feature>
<evidence type="ECO:0000259" key="1">
    <source>
        <dbReference type="Pfam" id="PF01607"/>
    </source>
</evidence>
<name>A0AA36HGI8_CYLNA</name>
<dbReference type="GO" id="GO:0005576">
    <property type="term" value="C:extracellular region"/>
    <property type="evidence" value="ECO:0007669"/>
    <property type="project" value="InterPro"/>
</dbReference>
<reference evidence="2" key="1">
    <citation type="submission" date="2023-07" db="EMBL/GenBank/DDBJ databases">
        <authorList>
            <consortium name="CYATHOMIX"/>
        </authorList>
    </citation>
    <scope>NUCLEOTIDE SEQUENCE</scope>
    <source>
        <strain evidence="2">N/A</strain>
    </source>
</reference>
<keyword evidence="3" id="KW-1185">Reference proteome</keyword>
<dbReference type="Proteomes" id="UP001176961">
    <property type="component" value="Unassembled WGS sequence"/>
</dbReference>
<gene>
    <name evidence="2" type="ORF">CYNAS_LOCUS22349</name>
</gene>
<dbReference type="EMBL" id="CATQJL010000326">
    <property type="protein sequence ID" value="CAJ0610366.1"/>
    <property type="molecule type" value="Genomic_DNA"/>
</dbReference>
<evidence type="ECO:0000313" key="2">
    <source>
        <dbReference type="EMBL" id="CAJ0610366.1"/>
    </source>
</evidence>
<organism evidence="2 3">
    <name type="scientific">Cylicocyclus nassatus</name>
    <name type="common">Nematode worm</name>
    <dbReference type="NCBI Taxonomy" id="53992"/>
    <lineage>
        <taxon>Eukaryota</taxon>
        <taxon>Metazoa</taxon>
        <taxon>Ecdysozoa</taxon>
        <taxon>Nematoda</taxon>
        <taxon>Chromadorea</taxon>
        <taxon>Rhabditida</taxon>
        <taxon>Rhabditina</taxon>
        <taxon>Rhabditomorpha</taxon>
        <taxon>Strongyloidea</taxon>
        <taxon>Strongylidae</taxon>
        <taxon>Cylicocyclus</taxon>
    </lineage>
</organism>
<dbReference type="Pfam" id="PF01607">
    <property type="entry name" value="CBM_14"/>
    <property type="match status" value="1"/>
</dbReference>
<dbReference type="InterPro" id="IPR002557">
    <property type="entry name" value="Chitin-bd_dom"/>
</dbReference>
<sequence length="249" mass="27806">MNGFYSNRCHSDFVQGRNRVAKDEMPNHWFSTKRMALLPTGKCSKNTQSLLWPSVTPARLELTSNKSRSAPHLWFPTRKKDTPTPARLLPAQQQAVAPSSTLDCAGRPNGHYSKDCSNDFVTCNDGVATAMKCPPMLKAVKLAVRLSLTNLLLLNRLLHRHQISHAVVVKIKYYSDGCFFRFCLHRASCFKCPAGLVFNEKAGYCNYLEGCGGTSEAESLLKPSKDSTATLMHQRSSTTWILAAKFELY</sequence>
<proteinExistence type="predicted"/>
<accession>A0AA36HGI8</accession>
<dbReference type="AlphaFoldDB" id="A0AA36HGI8"/>
<protein>
    <recommendedName>
        <fullName evidence="1">Chitin-binding type-2 domain-containing protein</fullName>
    </recommendedName>
</protein>
<evidence type="ECO:0000313" key="3">
    <source>
        <dbReference type="Proteomes" id="UP001176961"/>
    </source>
</evidence>
<comment type="caution">
    <text evidence="2">The sequence shown here is derived from an EMBL/GenBank/DDBJ whole genome shotgun (WGS) entry which is preliminary data.</text>
</comment>